<gene>
    <name evidence="3" type="primary">LOC113397612</name>
</gene>
<keyword evidence="2" id="KW-1185">Reference proteome</keyword>
<proteinExistence type="predicted"/>
<dbReference type="Proteomes" id="UP001652626">
    <property type="component" value="Chromosome 3"/>
</dbReference>
<reference evidence="3" key="2">
    <citation type="submission" date="2025-08" db="UniProtKB">
        <authorList>
            <consortium name="RefSeq"/>
        </authorList>
    </citation>
    <scope>IDENTIFICATION</scope>
    <source>
        <tissue evidence="3">Whole body</tissue>
    </source>
</reference>
<reference evidence="2" key="1">
    <citation type="submission" date="2025-05" db="UniProtKB">
        <authorList>
            <consortium name="RefSeq"/>
        </authorList>
    </citation>
    <scope>NUCLEOTIDE SEQUENCE [LARGE SCALE GENOMIC DNA]</scope>
</reference>
<protein>
    <submittedName>
        <fullName evidence="3">Protein BCAP-like</fullName>
    </submittedName>
</protein>
<feature type="coiled-coil region" evidence="1">
    <location>
        <begin position="344"/>
        <end position="399"/>
    </location>
</feature>
<dbReference type="GeneID" id="113397612"/>
<feature type="coiled-coil region" evidence="1">
    <location>
        <begin position="428"/>
        <end position="500"/>
    </location>
</feature>
<organism evidence="2 3">
    <name type="scientific">Vanessa tameamea</name>
    <name type="common">Kamehameha butterfly</name>
    <dbReference type="NCBI Taxonomy" id="334116"/>
    <lineage>
        <taxon>Eukaryota</taxon>
        <taxon>Metazoa</taxon>
        <taxon>Ecdysozoa</taxon>
        <taxon>Arthropoda</taxon>
        <taxon>Hexapoda</taxon>
        <taxon>Insecta</taxon>
        <taxon>Pterygota</taxon>
        <taxon>Neoptera</taxon>
        <taxon>Endopterygota</taxon>
        <taxon>Lepidoptera</taxon>
        <taxon>Glossata</taxon>
        <taxon>Ditrysia</taxon>
        <taxon>Papilionoidea</taxon>
        <taxon>Nymphalidae</taxon>
        <taxon>Nymphalinae</taxon>
        <taxon>Vanessa</taxon>
    </lineage>
</organism>
<name>A0A8B8I401_VANTA</name>
<dbReference type="AlphaFoldDB" id="A0A8B8I401"/>
<feature type="coiled-coil region" evidence="1">
    <location>
        <begin position="79"/>
        <end position="287"/>
    </location>
</feature>
<evidence type="ECO:0000256" key="1">
    <source>
        <dbReference type="SAM" id="Coils"/>
    </source>
</evidence>
<evidence type="ECO:0000313" key="3">
    <source>
        <dbReference type="RefSeq" id="XP_026491813.2"/>
    </source>
</evidence>
<dbReference type="RefSeq" id="XP_026491813.2">
    <property type="nucleotide sequence ID" value="XM_026636028.2"/>
</dbReference>
<dbReference type="OMA" id="SKMEMYE"/>
<accession>A0A8B8I401</accession>
<sequence length="776" mass="91123">MTPSQLLKMWAETKCQKNEVKEDTKDAVTIDLKRLRDMPAKLVATCEHALEARKNLIEWLENLKNCDKGCPKSTLGKKINEFIAENDMLSSSLKNQENEFLKEISDFIRTCWNEAVSVQLRNEGLIYELSELNALNANLKKQITNFERQKTYINKAKAEGLETELKQEKMKRMCMKDRLSRAEGQIKIGEERATLLESALNEAQAQTRTLERTKQQLHEKNQQLQQEFNTELDKLKECMKQNTIHLEEIVLAKEKLQEEKEELKNKLEELSKHYDESMSNMKEEINKNIVNLIDVEKKYNDEIEIKKHLQATIESQCAHLVESELRNKEMLQKLQEKDSALGELVIYKSKFEQVQQKLDESKIEIEKCKKHLTEYTDTIQELEQNLKNSHELENKLSEDIHNKTEYIKELEIKQQLLIEQSHENESKMEMYEDQLLTLKKHITKLKEHFGEFENLNNLHEMINKENATFNDTKRQNNELLQEIEKNKDILKQLTDSIAEQDELIKQKGNLLQILSEKQDELADISQLNAQIFEKNAEIEAILNSLESRKEQIDQLEKIVLTLEDRIRKACIQKRRDHDKICALEKKVFEHEYCLKHQIKNVPSNDLDNIIKILEDELGSQFTPTIESPIINTDHNYFNLINHNENNIADRGEYKDYDIKKSFTQIEKDKAATKYVRLTCEKKNINSNNNDDKHNAENLARKQAITNIDAQKWIPSADSKSTFIPMSHFNNDTFLCVKEKKPLLLSKEKLKKLHCIESNQARDQKIYKMFKNSSHQL</sequence>
<feature type="coiled-coil region" evidence="1">
    <location>
        <begin position="535"/>
        <end position="572"/>
    </location>
</feature>
<keyword evidence="1" id="KW-0175">Coiled coil</keyword>
<dbReference type="OrthoDB" id="6923473at2759"/>
<evidence type="ECO:0000313" key="2">
    <source>
        <dbReference type="Proteomes" id="UP001652626"/>
    </source>
</evidence>